<evidence type="ECO:0000259" key="3">
    <source>
        <dbReference type="Pfam" id="PF25954"/>
    </source>
</evidence>
<dbReference type="RefSeq" id="WP_100164068.1">
    <property type="nucleotide sequence ID" value="NZ_PGTB01000120.1"/>
</dbReference>
<name>A0A2M8IWW2_9RHOB</name>
<dbReference type="Gene3D" id="1.10.287.470">
    <property type="entry name" value="Helix hairpin bin"/>
    <property type="match status" value="1"/>
</dbReference>
<dbReference type="PANTHER" id="PTHR30469:SF29">
    <property type="entry name" value="BLR2860 PROTEIN"/>
    <property type="match status" value="1"/>
</dbReference>
<accession>A0A2M8IWW2</accession>
<dbReference type="GO" id="GO:0015562">
    <property type="term" value="F:efflux transmembrane transporter activity"/>
    <property type="evidence" value="ECO:0007669"/>
    <property type="project" value="TreeGrafter"/>
</dbReference>
<reference evidence="4 5" key="1">
    <citation type="journal article" date="2018" name="Int. J. Syst. Evol. Microbiol.">
        <title>Pseudooceanicola lipolyticus sp. nov., a marine alphaproteobacterium, reclassification of Oceanicola flagellatus as Pseudooceanicola flagellatus comb. nov. and emended description of the genus Pseudooceanicola.</title>
        <authorList>
            <person name="Huang M.-M."/>
            <person name="Guo L.-L."/>
            <person name="Wu Y.-H."/>
            <person name="Lai Q.-L."/>
            <person name="Shao Z.-Z."/>
            <person name="Wang C.-S."/>
            <person name="Wu M."/>
            <person name="Xu X.-W."/>
        </authorList>
    </citation>
    <scope>NUCLEOTIDE SEQUENCE [LARGE SCALE GENOMIC DNA]</scope>
    <source>
        <strain evidence="4 5">157</strain>
    </source>
</reference>
<dbReference type="Proteomes" id="UP000231553">
    <property type="component" value="Unassembled WGS sequence"/>
</dbReference>
<dbReference type="Gene3D" id="2.40.420.20">
    <property type="match status" value="1"/>
</dbReference>
<dbReference type="PANTHER" id="PTHR30469">
    <property type="entry name" value="MULTIDRUG RESISTANCE PROTEIN MDTA"/>
    <property type="match status" value="1"/>
</dbReference>
<dbReference type="InterPro" id="IPR006143">
    <property type="entry name" value="RND_pump_MFP"/>
</dbReference>
<dbReference type="EMBL" id="PGTB01000120">
    <property type="protein sequence ID" value="PJE35019.1"/>
    <property type="molecule type" value="Genomic_DNA"/>
</dbReference>
<dbReference type="GO" id="GO:1990281">
    <property type="term" value="C:efflux pump complex"/>
    <property type="evidence" value="ECO:0007669"/>
    <property type="project" value="TreeGrafter"/>
</dbReference>
<keyword evidence="2" id="KW-0175">Coiled coil</keyword>
<evidence type="ECO:0000256" key="2">
    <source>
        <dbReference type="SAM" id="Coils"/>
    </source>
</evidence>
<dbReference type="SUPFAM" id="SSF111369">
    <property type="entry name" value="HlyD-like secretion proteins"/>
    <property type="match status" value="1"/>
</dbReference>
<dbReference type="OrthoDB" id="9806939at2"/>
<dbReference type="Gene3D" id="2.40.50.100">
    <property type="match status" value="1"/>
</dbReference>
<evidence type="ECO:0000313" key="5">
    <source>
        <dbReference type="Proteomes" id="UP000231553"/>
    </source>
</evidence>
<dbReference type="AlphaFoldDB" id="A0A2M8IWW2"/>
<proteinExistence type="inferred from homology"/>
<dbReference type="Pfam" id="PF25954">
    <property type="entry name" value="Beta-barrel_RND_2"/>
    <property type="match status" value="1"/>
</dbReference>
<feature type="domain" description="CusB-like beta-barrel" evidence="3">
    <location>
        <begin position="264"/>
        <end position="332"/>
    </location>
</feature>
<dbReference type="InterPro" id="IPR058792">
    <property type="entry name" value="Beta-barrel_RND_2"/>
</dbReference>
<comment type="caution">
    <text evidence="4">The sequence shown here is derived from an EMBL/GenBank/DDBJ whole genome shotgun (WGS) entry which is preliminary data.</text>
</comment>
<evidence type="ECO:0000256" key="1">
    <source>
        <dbReference type="ARBA" id="ARBA00009477"/>
    </source>
</evidence>
<organism evidence="4 5">
    <name type="scientific">Pseudooceanicola lipolyticus</name>
    <dbReference type="NCBI Taxonomy" id="2029104"/>
    <lineage>
        <taxon>Bacteria</taxon>
        <taxon>Pseudomonadati</taxon>
        <taxon>Pseudomonadota</taxon>
        <taxon>Alphaproteobacteria</taxon>
        <taxon>Rhodobacterales</taxon>
        <taxon>Paracoccaceae</taxon>
        <taxon>Pseudooceanicola</taxon>
    </lineage>
</organism>
<comment type="similarity">
    <text evidence="1">Belongs to the membrane fusion protein (MFP) (TC 8.A.1) family.</text>
</comment>
<sequence length="412" mass="43314">MRTIPVLTAIVVMVVLYLAVFQRDALLGFARGADSGVATETVDGDDAAPQAEPDSRAVGVVALRSRAEAINNAVILRGQTQAARQVDVRAETSATVISEPRRKGTFVNKGDLLCELDPGTREAALAEARARLNEAKSKQPETAARLEEARARLEEAMINYTATSKLSEDGFASETKLKSAMASVRSAEAGIAAAESGLETAQSGIESAAAAVAAAEREIDRLTITAPFEGLLESDTAELGSLMQPGSLCATVIQLDPIKLVGFVPETEVDRVQVGAQAGAELVSGRRVTGQVVFLSRSADPVTRTFQVEITVPNPDLAIRDGQTATIAISAQGAQAHKLPQSALTLNNEGTLGVRVVDGDNKVEFLPVTLLRDETTGVWVSGLPEQSDVIVVGQDFVTAGVTVAPTYREAIQ</sequence>
<keyword evidence="5" id="KW-1185">Reference proteome</keyword>
<dbReference type="Gene3D" id="2.40.30.170">
    <property type="match status" value="1"/>
</dbReference>
<feature type="coiled-coil region" evidence="2">
    <location>
        <begin position="198"/>
        <end position="225"/>
    </location>
</feature>
<dbReference type="NCBIfam" id="TIGR01730">
    <property type="entry name" value="RND_mfp"/>
    <property type="match status" value="1"/>
</dbReference>
<protein>
    <submittedName>
        <fullName evidence="4">Efflux RND transporter periplasmic adaptor subunit</fullName>
    </submittedName>
</protein>
<evidence type="ECO:0000313" key="4">
    <source>
        <dbReference type="EMBL" id="PJE35019.1"/>
    </source>
</evidence>
<gene>
    <name evidence="4" type="ORF">CVM52_19305</name>
</gene>